<evidence type="ECO:0000313" key="3">
    <source>
        <dbReference type="Proteomes" id="UP001642483"/>
    </source>
</evidence>
<gene>
    <name evidence="2" type="ORF">CVLEPA_LOCUS4872</name>
</gene>
<name>A0ABP0F6F5_CLALP</name>
<dbReference type="InterPro" id="IPR052840">
    <property type="entry name" value="U7_snRNA_Sm-like"/>
</dbReference>
<dbReference type="PANTHER" id="PTHR21196">
    <property type="entry name" value="U7 SNRNA-ASSOCIATED SM-LIKE PROTEIN LSM10"/>
    <property type="match status" value="1"/>
</dbReference>
<dbReference type="EMBL" id="CAWYQH010000013">
    <property type="protein sequence ID" value="CAK8675280.1"/>
    <property type="molecule type" value="Genomic_DNA"/>
</dbReference>
<protein>
    <recommendedName>
        <fullName evidence="1">Sm domain-containing protein</fullName>
    </recommendedName>
</protein>
<dbReference type="SUPFAM" id="SSF50182">
    <property type="entry name" value="Sm-like ribonucleoproteins"/>
    <property type="match status" value="1"/>
</dbReference>
<feature type="domain" description="Sm" evidence="1">
    <location>
        <begin position="18"/>
        <end position="83"/>
    </location>
</feature>
<dbReference type="Pfam" id="PF01423">
    <property type="entry name" value="LSM"/>
    <property type="match status" value="1"/>
</dbReference>
<reference evidence="2 3" key="1">
    <citation type="submission" date="2024-02" db="EMBL/GenBank/DDBJ databases">
        <authorList>
            <person name="Daric V."/>
            <person name="Darras S."/>
        </authorList>
    </citation>
    <scope>NUCLEOTIDE SEQUENCE [LARGE SCALE GENOMIC DNA]</scope>
</reference>
<organism evidence="2 3">
    <name type="scientific">Clavelina lepadiformis</name>
    <name type="common">Light-bulb sea squirt</name>
    <name type="synonym">Ascidia lepadiformis</name>
    <dbReference type="NCBI Taxonomy" id="159417"/>
    <lineage>
        <taxon>Eukaryota</taxon>
        <taxon>Metazoa</taxon>
        <taxon>Chordata</taxon>
        <taxon>Tunicata</taxon>
        <taxon>Ascidiacea</taxon>
        <taxon>Aplousobranchia</taxon>
        <taxon>Clavelinidae</taxon>
        <taxon>Clavelina</taxon>
    </lineage>
</organism>
<dbReference type="InterPro" id="IPR010920">
    <property type="entry name" value="LSM_dom_sf"/>
</dbReference>
<dbReference type="Proteomes" id="UP001642483">
    <property type="component" value="Unassembled WGS sequence"/>
</dbReference>
<evidence type="ECO:0000313" key="2">
    <source>
        <dbReference type="EMBL" id="CAK8675280.1"/>
    </source>
</evidence>
<comment type="caution">
    <text evidence="2">The sequence shown here is derived from an EMBL/GenBank/DDBJ whole genome shotgun (WGS) entry which is preliminary data.</text>
</comment>
<accession>A0ABP0F6F5</accession>
<dbReference type="SMART" id="SM00651">
    <property type="entry name" value="Sm"/>
    <property type="match status" value="1"/>
</dbReference>
<sequence>MMATSKKEKFLAYNTLAILLMSMKNHILQVETKNESTIIGTMRDCDGYGNLVLHKAKLITAFGKQVQCVEVHVKASAIRYVHLPDSIDPIKSMKTQLNYYSRQLMPPKYQKN</sequence>
<dbReference type="Gene3D" id="2.30.30.100">
    <property type="match status" value="1"/>
</dbReference>
<keyword evidence="3" id="KW-1185">Reference proteome</keyword>
<dbReference type="InterPro" id="IPR001163">
    <property type="entry name" value="Sm_dom_euk/arc"/>
</dbReference>
<evidence type="ECO:0000259" key="1">
    <source>
        <dbReference type="SMART" id="SM00651"/>
    </source>
</evidence>
<dbReference type="PANTHER" id="PTHR21196:SF1">
    <property type="entry name" value="U7 SNRNA-ASSOCIATED SM-LIKE PROTEIN LSM10"/>
    <property type="match status" value="1"/>
</dbReference>
<proteinExistence type="predicted"/>